<evidence type="ECO:0000313" key="3">
    <source>
        <dbReference type="EMBL" id="EMB18030.1"/>
    </source>
</evidence>
<dbReference type="Proteomes" id="UP000011529">
    <property type="component" value="Unassembled WGS sequence"/>
</dbReference>
<feature type="domain" description="HTH marR-type" evidence="2">
    <location>
        <begin position="74"/>
        <end position="122"/>
    </location>
</feature>
<dbReference type="Pfam" id="PF12802">
    <property type="entry name" value="MarR_2"/>
    <property type="match status" value="1"/>
</dbReference>
<dbReference type="PATRIC" id="fig|1263867.3.peg.1301"/>
<proteinExistence type="predicted"/>
<evidence type="ECO:0000259" key="2">
    <source>
        <dbReference type="Pfam" id="PF12802"/>
    </source>
</evidence>
<dbReference type="InterPro" id="IPR036388">
    <property type="entry name" value="WH-like_DNA-bd_sf"/>
</dbReference>
<dbReference type="InterPro" id="IPR036390">
    <property type="entry name" value="WH_DNA-bd_sf"/>
</dbReference>
<name>M2ALP6_9BACT</name>
<reference evidence="3" key="1">
    <citation type="submission" date="2012-11" db="EMBL/GenBank/DDBJ databases">
        <title>Permanent draft genomes of Rhodopirellula europaea strain SH398 and 6C.</title>
        <authorList>
            <person name="Richter M."/>
            <person name="Richter-Heitmann T."/>
            <person name="Frank C."/>
            <person name="Harder J."/>
            <person name="Glockner F.O."/>
        </authorList>
    </citation>
    <scope>NUCLEOTIDE SEQUENCE</scope>
    <source>
        <strain evidence="3">6C</strain>
    </source>
</reference>
<dbReference type="SUPFAM" id="SSF46785">
    <property type="entry name" value="Winged helix' DNA-binding domain"/>
    <property type="match status" value="1"/>
</dbReference>
<dbReference type="AlphaFoldDB" id="M2ALP6"/>
<organism evidence="3 4">
    <name type="scientific">Rhodopirellula europaea 6C</name>
    <dbReference type="NCBI Taxonomy" id="1263867"/>
    <lineage>
        <taxon>Bacteria</taxon>
        <taxon>Pseudomonadati</taxon>
        <taxon>Planctomycetota</taxon>
        <taxon>Planctomycetia</taxon>
        <taxon>Pirellulales</taxon>
        <taxon>Pirellulaceae</taxon>
        <taxon>Rhodopirellula</taxon>
    </lineage>
</organism>
<dbReference type="InterPro" id="IPR000835">
    <property type="entry name" value="HTH_MarR-typ"/>
</dbReference>
<dbReference type="GO" id="GO:0003700">
    <property type="term" value="F:DNA-binding transcription factor activity"/>
    <property type="evidence" value="ECO:0007669"/>
    <property type="project" value="InterPro"/>
</dbReference>
<feature type="region of interest" description="Disordered" evidence="1">
    <location>
        <begin position="28"/>
        <end position="61"/>
    </location>
</feature>
<protein>
    <recommendedName>
        <fullName evidence="2">HTH marR-type domain-containing protein</fullName>
    </recommendedName>
</protein>
<reference evidence="3" key="2">
    <citation type="journal article" date="2013" name="Mar. Genomics">
        <title>Expression of sulfatases in Rhodopirellula baltica and the diversity of sulfatases in the genus Rhodopirellula.</title>
        <authorList>
            <person name="Wegner C.E."/>
            <person name="Richter-Heitmann T."/>
            <person name="Klindworth A."/>
            <person name="Klockow C."/>
            <person name="Richter M."/>
            <person name="Achstetter T."/>
            <person name="Glockner F.O."/>
            <person name="Harder J."/>
        </authorList>
    </citation>
    <scope>NUCLEOTIDE SEQUENCE [LARGE SCALE GENOMIC DNA]</scope>
    <source>
        <strain evidence="3">6C</strain>
    </source>
</reference>
<sequence>MAWFKHFEIVGNRGPGGPKIMAAKKVTRGRSSAQKKQADAVPPAAKSTIKKKSSLDPGAAEERRSSARWTFLTNHAHVLIALHARPDLVLREVAVEVGITERAVQRIVQDLEEEGFIRREKVGRKNHYEVLADQALRHPIEAHRNIGDLLKLITG</sequence>
<evidence type="ECO:0000256" key="1">
    <source>
        <dbReference type="SAM" id="MobiDB-lite"/>
    </source>
</evidence>
<dbReference type="Gene3D" id="1.10.10.10">
    <property type="entry name" value="Winged helix-like DNA-binding domain superfamily/Winged helix DNA-binding domain"/>
    <property type="match status" value="1"/>
</dbReference>
<dbReference type="EMBL" id="ANMO01000071">
    <property type="protein sequence ID" value="EMB18030.1"/>
    <property type="molecule type" value="Genomic_DNA"/>
</dbReference>
<evidence type="ECO:0000313" key="4">
    <source>
        <dbReference type="Proteomes" id="UP000011529"/>
    </source>
</evidence>
<gene>
    <name evidence="3" type="ORF">RE6C_01232</name>
</gene>
<comment type="caution">
    <text evidence="3">The sequence shown here is derived from an EMBL/GenBank/DDBJ whole genome shotgun (WGS) entry which is preliminary data.</text>
</comment>
<keyword evidence="4" id="KW-1185">Reference proteome</keyword>
<dbReference type="RefSeq" id="WP_008654759.1">
    <property type="nucleotide sequence ID" value="NZ_ANMO01000071.1"/>
</dbReference>
<accession>M2ALP6</accession>